<gene>
    <name evidence="1" type="ORF">QCA50_011482</name>
</gene>
<evidence type="ECO:0000313" key="1">
    <source>
        <dbReference type="EMBL" id="KAK7685615.1"/>
    </source>
</evidence>
<organism evidence="1 2">
    <name type="scientific">Cerrena zonata</name>
    <dbReference type="NCBI Taxonomy" id="2478898"/>
    <lineage>
        <taxon>Eukaryota</taxon>
        <taxon>Fungi</taxon>
        <taxon>Dikarya</taxon>
        <taxon>Basidiomycota</taxon>
        <taxon>Agaricomycotina</taxon>
        <taxon>Agaricomycetes</taxon>
        <taxon>Polyporales</taxon>
        <taxon>Cerrenaceae</taxon>
        <taxon>Cerrena</taxon>
    </lineage>
</organism>
<name>A0AAW0G9B2_9APHY</name>
<reference evidence="1 2" key="1">
    <citation type="submission" date="2022-09" db="EMBL/GenBank/DDBJ databases">
        <authorList>
            <person name="Palmer J.M."/>
        </authorList>
    </citation>
    <scope>NUCLEOTIDE SEQUENCE [LARGE SCALE GENOMIC DNA]</scope>
    <source>
        <strain evidence="1 2">DSM 7382</strain>
    </source>
</reference>
<keyword evidence="2" id="KW-1185">Reference proteome</keyword>
<protein>
    <submittedName>
        <fullName evidence="1">Uncharacterized protein</fullName>
    </submittedName>
</protein>
<sequence>MVHYHPHRNTLRSYIRRRLSANFRAVTGGTQPIPWSNHGSLQTRFKVEICGWPAGVEFRSISVMGVSDLGAVVVAIEQGLCYFRKLDLPAKRRKGRSDKDEIRGRQMCPFKPHQKIGLIFQSPRFVRGELPEDPIEESP</sequence>
<proteinExistence type="predicted"/>
<accession>A0AAW0G9B2</accession>
<comment type="caution">
    <text evidence="1">The sequence shown here is derived from an EMBL/GenBank/DDBJ whole genome shotgun (WGS) entry which is preliminary data.</text>
</comment>
<evidence type="ECO:0000313" key="2">
    <source>
        <dbReference type="Proteomes" id="UP001385951"/>
    </source>
</evidence>
<dbReference type="EMBL" id="JASBNA010000020">
    <property type="protein sequence ID" value="KAK7685615.1"/>
    <property type="molecule type" value="Genomic_DNA"/>
</dbReference>
<dbReference type="AlphaFoldDB" id="A0AAW0G9B2"/>
<dbReference type="Proteomes" id="UP001385951">
    <property type="component" value="Unassembled WGS sequence"/>
</dbReference>